<comment type="catalytic activity">
    <reaction evidence="12">
        <text>L-homoserine + NADP(+) = L-aspartate 4-semialdehyde + NADPH + H(+)</text>
        <dbReference type="Rhea" id="RHEA:15761"/>
        <dbReference type="ChEBI" id="CHEBI:15378"/>
        <dbReference type="ChEBI" id="CHEBI:57476"/>
        <dbReference type="ChEBI" id="CHEBI:57783"/>
        <dbReference type="ChEBI" id="CHEBI:58349"/>
        <dbReference type="ChEBI" id="CHEBI:537519"/>
        <dbReference type="EC" id="1.1.1.3"/>
    </reaction>
    <physiologicalReaction direction="right-to-left" evidence="12">
        <dbReference type="Rhea" id="RHEA:15763"/>
    </physiologicalReaction>
</comment>
<dbReference type="SUPFAM" id="SSF53633">
    <property type="entry name" value="Carbamate kinase-like"/>
    <property type="match status" value="1"/>
</dbReference>
<comment type="pathway">
    <text evidence="5">Amino-acid biosynthesis; L-threonine biosynthesis; L-threonine from L-aspartate: step 1/5.</text>
</comment>
<evidence type="ECO:0000256" key="13">
    <source>
        <dbReference type="ARBA" id="ARBA00049031"/>
    </source>
</evidence>
<reference evidence="17 18" key="1">
    <citation type="submission" date="2024-09" db="EMBL/GenBank/DDBJ databases">
        <authorList>
            <person name="Sun Q."/>
            <person name="Mori K."/>
        </authorList>
    </citation>
    <scope>NUCLEOTIDE SEQUENCE [LARGE SCALE GENOMIC DNA]</scope>
    <source>
        <strain evidence="17 18">KCTC 23315</strain>
    </source>
</reference>
<dbReference type="Pfam" id="PF00696">
    <property type="entry name" value="AA_kinase"/>
    <property type="match status" value="1"/>
</dbReference>
<evidence type="ECO:0000313" key="18">
    <source>
        <dbReference type="Proteomes" id="UP001589813"/>
    </source>
</evidence>
<evidence type="ECO:0000256" key="4">
    <source>
        <dbReference type="ARBA" id="ARBA00005062"/>
    </source>
</evidence>
<evidence type="ECO:0000256" key="6">
    <source>
        <dbReference type="ARBA" id="ARBA00013213"/>
    </source>
</evidence>
<sequence length="810" mass="87849">MAVQQLSAEADKVIVHKFGGSSLATAERFHAVADILLQQPQQSAWVVVSAPGDTTDHLLDLIAAAADAVSFDSQWQQLSAQLRLLVNRTLTAQTAPQALNTLNNWLAQLPALVQAGQHNEVLATGEKLSALLLSAVLTERNKAAQAIDARDFLRLELQPLGDAQVLWQQSATLLAPLQQAGFNVVTGFIARDTQHNSITLGRNGSDYSATIVGALIKADAVHIWTDVDAIYSADPRKVPSARAYRQVPWPLAIRLAELGNPVLHAKTLNPLAQHPAELIVRSSYEPDQPGCRVSRQSAIEVQFVTDLADAVLLTLPAHCKVSPQQAAAALQFPVFAAPATNCKQWLVAQKNLEVLLQFLGQQQIYPRVSSEQFYAVAWLKPAARQQRQLPLQAAHWLERQQPVHSFQDDELALWLFSPALTANELTELHQLLLPTTVRLNIVVAGTGNVGSEFLSLLAKQQQTYAGQIELRLAGLFNSRQAVFSDQIDVADWQQALAVAAPYQKQDLLDYLTGLPDPKVLVDITPSRSFAEDYVDIVRTGCHLISANKQGVTLPLPQYQQIIATVAEQQVSWQANTTCGAGLPVQRLLQELQSSGDQIHQISGIFSGTLSWLLCKYDGSAPFSEFVLQAQAEGLTEPDPRDDLSGKDVQRKLLVLARELGLSLDISDIALTPLLPAGLDTLSWDEFWARRAELDNALADTYASATAAGKVLRYVATLAVTPQGPKARVELLTVAPDHPLAAIQACDNVFVIESDWYQANPLVLKGPGAGRQVTAGGIHADLAILARQQIAAAKAARHSQAQAAAWANPRA</sequence>
<dbReference type="InterPro" id="IPR036393">
    <property type="entry name" value="AceGlu_kinase-like_sf"/>
</dbReference>
<evidence type="ECO:0000259" key="15">
    <source>
        <dbReference type="Pfam" id="PF00742"/>
    </source>
</evidence>
<keyword evidence="9" id="KW-0521">NADP</keyword>
<evidence type="ECO:0000256" key="10">
    <source>
        <dbReference type="ARBA" id="ARBA00023002"/>
    </source>
</evidence>
<dbReference type="SUPFAM" id="SSF51735">
    <property type="entry name" value="NAD(P)-binding Rossmann-fold domains"/>
    <property type="match status" value="1"/>
</dbReference>
<comment type="pathway">
    <text evidence="3">Amino-acid biosynthesis; L-threonine biosynthesis; L-threonine from L-aspartate: step 3/5.</text>
</comment>
<keyword evidence="17" id="KW-0418">Kinase</keyword>
<evidence type="ECO:0000256" key="7">
    <source>
        <dbReference type="ARBA" id="ARBA00022605"/>
    </source>
</evidence>
<feature type="domain" description="Aspartate/homoserine dehydrogenase NAD-binding" evidence="16">
    <location>
        <begin position="445"/>
        <end position="571"/>
    </location>
</feature>
<keyword evidence="18" id="KW-1185">Reference proteome</keyword>
<evidence type="ECO:0000256" key="8">
    <source>
        <dbReference type="ARBA" id="ARBA00022697"/>
    </source>
</evidence>
<evidence type="ECO:0000256" key="3">
    <source>
        <dbReference type="ARBA" id="ARBA00005056"/>
    </source>
</evidence>
<dbReference type="PANTHER" id="PTHR43070:SF3">
    <property type="entry name" value="HOMOSERINE DEHYDROGENASE"/>
    <property type="match status" value="1"/>
</dbReference>
<dbReference type="Gene3D" id="3.30.360.10">
    <property type="entry name" value="Dihydrodipicolinate Reductase, domain 2"/>
    <property type="match status" value="1"/>
</dbReference>
<dbReference type="Gene3D" id="3.40.1160.10">
    <property type="entry name" value="Acetylglutamate kinase-like"/>
    <property type="match status" value="1"/>
</dbReference>
<evidence type="ECO:0000256" key="11">
    <source>
        <dbReference type="ARBA" id="ARBA00023167"/>
    </source>
</evidence>
<dbReference type="EMBL" id="JBHLXP010000003">
    <property type="protein sequence ID" value="MFC0049116.1"/>
    <property type="molecule type" value="Genomic_DNA"/>
</dbReference>
<feature type="domain" description="Aspartate/glutamate/uridylate kinase" evidence="14">
    <location>
        <begin position="12"/>
        <end position="280"/>
    </location>
</feature>
<dbReference type="Gene3D" id="3.40.50.720">
    <property type="entry name" value="NAD(P)-binding Rossmann-like Domain"/>
    <property type="match status" value="1"/>
</dbReference>
<proteinExistence type="predicted"/>
<keyword evidence="10 17" id="KW-0560">Oxidoreductase</keyword>
<keyword evidence="17" id="KW-0808">Transferase</keyword>
<keyword evidence="8" id="KW-0791">Threonine biosynthesis</keyword>
<feature type="domain" description="Homoserine dehydrogenase catalytic" evidence="15">
    <location>
        <begin position="583"/>
        <end position="781"/>
    </location>
</feature>
<name>A0ABV6BDZ3_9GAMM</name>
<dbReference type="GO" id="GO:0004072">
    <property type="term" value="F:aspartate kinase activity"/>
    <property type="evidence" value="ECO:0007669"/>
    <property type="project" value="UniProtKB-EC"/>
</dbReference>
<comment type="cofactor">
    <cofactor evidence="1">
        <name>a metal cation</name>
        <dbReference type="ChEBI" id="CHEBI:25213"/>
    </cofactor>
</comment>
<dbReference type="Pfam" id="PF03447">
    <property type="entry name" value="NAD_binding_3"/>
    <property type="match status" value="1"/>
</dbReference>
<accession>A0ABV6BDZ3</accession>
<keyword evidence="11" id="KW-0486">Methionine biosynthesis</keyword>
<comment type="catalytic activity">
    <reaction evidence="13">
        <text>L-homoserine + NAD(+) = L-aspartate 4-semialdehyde + NADH + H(+)</text>
        <dbReference type="Rhea" id="RHEA:15757"/>
        <dbReference type="ChEBI" id="CHEBI:15378"/>
        <dbReference type="ChEBI" id="CHEBI:57476"/>
        <dbReference type="ChEBI" id="CHEBI:57540"/>
        <dbReference type="ChEBI" id="CHEBI:57945"/>
        <dbReference type="ChEBI" id="CHEBI:537519"/>
        <dbReference type="EC" id="1.1.1.3"/>
    </reaction>
    <physiologicalReaction direction="right-to-left" evidence="13">
        <dbReference type="Rhea" id="RHEA:15759"/>
    </physiologicalReaction>
</comment>
<comment type="pathway">
    <text evidence="4">Amino-acid biosynthesis; L-methionine biosynthesis via de novo pathway; L-homoserine from L-aspartate: step 3/3.</text>
</comment>
<dbReference type="GO" id="GO:0004412">
    <property type="term" value="F:homoserine dehydrogenase activity"/>
    <property type="evidence" value="ECO:0007669"/>
    <property type="project" value="UniProtKB-EC"/>
</dbReference>
<keyword evidence="7" id="KW-0028">Amino-acid biosynthesis</keyword>
<comment type="caution">
    <text evidence="17">The sequence shown here is derived from an EMBL/GenBank/DDBJ whole genome shotgun (WGS) entry which is preliminary data.</text>
</comment>
<dbReference type="InterPro" id="IPR001342">
    <property type="entry name" value="HDH_cat"/>
</dbReference>
<evidence type="ECO:0000256" key="12">
    <source>
        <dbReference type="ARBA" id="ARBA00048841"/>
    </source>
</evidence>
<evidence type="ECO:0000259" key="14">
    <source>
        <dbReference type="Pfam" id="PF00696"/>
    </source>
</evidence>
<comment type="pathway">
    <text evidence="2">Amino-acid biosynthesis; L-methionine biosynthesis via de novo pathway; L-homoserine from L-aspartate: step 1/3.</text>
</comment>
<dbReference type="InterPro" id="IPR036291">
    <property type="entry name" value="NAD(P)-bd_dom_sf"/>
</dbReference>
<dbReference type="SUPFAM" id="SSF55347">
    <property type="entry name" value="Glyceraldehyde-3-phosphate dehydrogenase-like, C-terminal domain"/>
    <property type="match status" value="1"/>
</dbReference>
<dbReference type="PROSITE" id="PS00324">
    <property type="entry name" value="ASPARTOKINASE"/>
    <property type="match status" value="1"/>
</dbReference>
<evidence type="ECO:0000256" key="5">
    <source>
        <dbReference type="ARBA" id="ARBA00005139"/>
    </source>
</evidence>
<dbReference type="Pfam" id="PF00742">
    <property type="entry name" value="Homoserine_dh"/>
    <property type="match status" value="1"/>
</dbReference>
<protein>
    <recommendedName>
        <fullName evidence="6">homoserine dehydrogenase</fullName>
        <ecNumber evidence="6">1.1.1.3</ecNumber>
    </recommendedName>
</protein>
<dbReference type="RefSeq" id="WP_377244389.1">
    <property type="nucleotide sequence ID" value="NZ_JBHLXP010000003.1"/>
</dbReference>
<dbReference type="NCBIfam" id="NF007003">
    <property type="entry name" value="PRK09466.1"/>
    <property type="match status" value="1"/>
</dbReference>
<dbReference type="InterPro" id="IPR018042">
    <property type="entry name" value="Aspartate_kinase_CS"/>
</dbReference>
<dbReference type="InterPro" id="IPR019811">
    <property type="entry name" value="HDH_CS"/>
</dbReference>
<dbReference type="InterPro" id="IPR001048">
    <property type="entry name" value="Asp/Glu/Uridylate_kinase"/>
</dbReference>
<evidence type="ECO:0000256" key="9">
    <source>
        <dbReference type="ARBA" id="ARBA00022857"/>
    </source>
</evidence>
<dbReference type="Proteomes" id="UP001589813">
    <property type="component" value="Unassembled WGS sequence"/>
</dbReference>
<evidence type="ECO:0000259" key="16">
    <source>
        <dbReference type="Pfam" id="PF03447"/>
    </source>
</evidence>
<evidence type="ECO:0000256" key="1">
    <source>
        <dbReference type="ARBA" id="ARBA00001920"/>
    </source>
</evidence>
<dbReference type="InterPro" id="IPR011147">
    <property type="entry name" value="Bifunc_Aspkin/hSer_DH"/>
</dbReference>
<dbReference type="InterPro" id="IPR005106">
    <property type="entry name" value="Asp/hSer_DH_NAD-bd"/>
</dbReference>
<dbReference type="PROSITE" id="PS01042">
    <property type="entry name" value="HOMOSER_DHGENASE"/>
    <property type="match status" value="1"/>
</dbReference>
<evidence type="ECO:0000256" key="2">
    <source>
        <dbReference type="ARBA" id="ARBA00004986"/>
    </source>
</evidence>
<organism evidence="17 18">
    <name type="scientific">Rheinheimera tilapiae</name>
    <dbReference type="NCBI Taxonomy" id="875043"/>
    <lineage>
        <taxon>Bacteria</taxon>
        <taxon>Pseudomonadati</taxon>
        <taxon>Pseudomonadota</taxon>
        <taxon>Gammaproteobacteria</taxon>
        <taxon>Chromatiales</taxon>
        <taxon>Chromatiaceae</taxon>
        <taxon>Rheinheimera</taxon>
    </lineage>
</organism>
<dbReference type="PANTHER" id="PTHR43070">
    <property type="match status" value="1"/>
</dbReference>
<evidence type="ECO:0000313" key="17">
    <source>
        <dbReference type="EMBL" id="MFC0049116.1"/>
    </source>
</evidence>
<dbReference type="EC" id="1.1.1.3" evidence="6"/>
<gene>
    <name evidence="17" type="primary">metL</name>
    <name evidence="17" type="ORF">ACFFJP_12545</name>
</gene>